<dbReference type="RefSeq" id="WP_064472851.1">
    <property type="nucleotide sequence ID" value="NZ_FMZR01000006.1"/>
</dbReference>
<dbReference type="AlphaFoldDB" id="A0A1G6V0C9"/>
<proteinExistence type="predicted"/>
<evidence type="ECO:0000256" key="1">
    <source>
        <dbReference type="SAM" id="SignalP"/>
    </source>
</evidence>
<evidence type="ECO:0000313" key="2">
    <source>
        <dbReference type="EMBL" id="SDD46406.1"/>
    </source>
</evidence>
<reference evidence="3" key="1">
    <citation type="submission" date="2016-10" db="EMBL/GenBank/DDBJ databases">
        <authorList>
            <person name="Varghese N."/>
        </authorList>
    </citation>
    <scope>NUCLEOTIDE SEQUENCE [LARGE SCALE GENOMIC DNA]</scope>
    <source>
        <strain evidence="3">KPR-7A</strain>
    </source>
</reference>
<accession>A0A1G6V0C9</accession>
<protein>
    <submittedName>
        <fullName evidence="2">Uncharacterized protein</fullName>
    </submittedName>
</protein>
<organism evidence="2 3">
    <name type="scientific">Bacillus wiedmannii</name>
    <dbReference type="NCBI Taxonomy" id="1890302"/>
    <lineage>
        <taxon>Bacteria</taxon>
        <taxon>Bacillati</taxon>
        <taxon>Bacillota</taxon>
        <taxon>Bacilli</taxon>
        <taxon>Bacillales</taxon>
        <taxon>Bacillaceae</taxon>
        <taxon>Bacillus</taxon>
        <taxon>Bacillus cereus group</taxon>
    </lineage>
</organism>
<sequence>MKKKKIMSLVFTASLLLGGAIPSYAEENPENGIEPIPFENVESNSSVTLYDGLPGSTTAGFPVVCDFGSYLYLGSNEVVGQSVSVASSNLALIGVTGFTYKNGKYASSNTNAKSGSRNVSITNKASYSSGSSYQQDGTHKFMTYDGQTAITKSSNYKSY</sequence>
<dbReference type="Proteomes" id="UP000183507">
    <property type="component" value="Unassembled WGS sequence"/>
</dbReference>
<feature type="signal peptide" evidence="1">
    <location>
        <begin position="1"/>
        <end position="25"/>
    </location>
</feature>
<feature type="chain" id="PRO_5010328637" evidence="1">
    <location>
        <begin position="26"/>
        <end position="159"/>
    </location>
</feature>
<name>A0A1G6V0C9_9BACI</name>
<evidence type="ECO:0000313" key="3">
    <source>
        <dbReference type="Proteomes" id="UP000183507"/>
    </source>
</evidence>
<keyword evidence="1" id="KW-0732">Signal</keyword>
<dbReference type="EMBL" id="FMZR01000006">
    <property type="protein sequence ID" value="SDD46406.1"/>
    <property type="molecule type" value="Genomic_DNA"/>
</dbReference>
<gene>
    <name evidence="2" type="ORF">SAMN04487767_106148</name>
</gene>